<dbReference type="Proteomes" id="UP000010474">
    <property type="component" value="Chromosome"/>
</dbReference>
<reference evidence="5" key="1">
    <citation type="journal article" date="2013" name="Proc. Natl. Acad. Sci. U.S.A.">
        <title>Improving the coverage of the cyanobacterial phylum using diversity-driven genome sequencing.</title>
        <authorList>
            <person name="Shih P.M."/>
            <person name="Wu D."/>
            <person name="Latifi A."/>
            <person name="Axen S.D."/>
            <person name="Fewer D.P."/>
            <person name="Talla E."/>
            <person name="Calteau A."/>
            <person name="Cai F."/>
            <person name="Tandeau de Marsac N."/>
            <person name="Rippka R."/>
            <person name="Herdman M."/>
            <person name="Sivonen K."/>
            <person name="Coursin T."/>
            <person name="Laurent T."/>
            <person name="Goodwin L."/>
            <person name="Nolan M."/>
            <person name="Davenport K.W."/>
            <person name="Han C.S."/>
            <person name="Rubin E.M."/>
            <person name="Eisen J.A."/>
            <person name="Woyke T."/>
            <person name="Gugger M."/>
            <person name="Kerfeld C.A."/>
        </authorList>
    </citation>
    <scope>NUCLEOTIDE SEQUENCE [LARGE SCALE GENOMIC DNA]</scope>
    <source>
        <strain evidence="5">ATCC 27899 / PCC 7122</strain>
    </source>
</reference>
<dbReference type="EMBL" id="CP003659">
    <property type="protein sequence ID" value="AFZ58301.1"/>
    <property type="molecule type" value="Genomic_DNA"/>
</dbReference>
<dbReference type="InterPro" id="IPR047971">
    <property type="entry name" value="ExeM-like"/>
</dbReference>
<evidence type="ECO:0000259" key="2">
    <source>
        <dbReference type="PROSITE" id="PS50268"/>
    </source>
</evidence>
<dbReference type="InterPro" id="IPR036691">
    <property type="entry name" value="Endo/exonu/phosph_ase_sf"/>
</dbReference>
<keyword evidence="4" id="KW-0540">Nuclease</keyword>
<dbReference type="PANTHER" id="PTHR42834:SF1">
    <property type="entry name" value="ENDONUCLEASE_EXONUCLEASE_PHOSPHATASE FAMILY PROTEIN (AFU_ORTHOLOGUE AFUA_3G09210)"/>
    <property type="match status" value="1"/>
</dbReference>
<dbReference type="STRING" id="272123.Anacy_2877"/>
<dbReference type="Pfam" id="PF00028">
    <property type="entry name" value="Cadherin"/>
    <property type="match status" value="1"/>
</dbReference>
<dbReference type="GO" id="GO:0004519">
    <property type="term" value="F:endonuclease activity"/>
    <property type="evidence" value="ECO:0007669"/>
    <property type="project" value="UniProtKB-KW"/>
</dbReference>
<dbReference type="NCBIfam" id="NF033681">
    <property type="entry name" value="ExeM_NucH_DNase"/>
    <property type="match status" value="1"/>
</dbReference>
<dbReference type="GO" id="GO:0005509">
    <property type="term" value="F:calcium ion binding"/>
    <property type="evidence" value="ECO:0007669"/>
    <property type="project" value="InterPro"/>
</dbReference>
<dbReference type="Pfam" id="PF00353">
    <property type="entry name" value="HemolysinCabind"/>
    <property type="match status" value="2"/>
</dbReference>
<dbReference type="Gene3D" id="3.60.10.10">
    <property type="entry name" value="Endonuclease/exonuclease/phosphatase"/>
    <property type="match status" value="1"/>
</dbReference>
<feature type="compositionally biased region" description="Gly residues" evidence="1">
    <location>
        <begin position="947"/>
        <end position="962"/>
    </location>
</feature>
<dbReference type="PATRIC" id="fig|272123.3.peg.3140"/>
<dbReference type="InterPro" id="IPR002126">
    <property type="entry name" value="Cadherin-like_dom"/>
</dbReference>
<dbReference type="PROSITE" id="PS51841">
    <property type="entry name" value="LTD"/>
    <property type="match status" value="1"/>
</dbReference>
<feature type="region of interest" description="Disordered" evidence="1">
    <location>
        <begin position="947"/>
        <end position="966"/>
    </location>
</feature>
<dbReference type="SUPFAM" id="SSF51120">
    <property type="entry name" value="beta-Roll"/>
    <property type="match status" value="1"/>
</dbReference>
<dbReference type="FunFam" id="3.60.10.10:FF:000072">
    <property type="entry name" value="Extracellular nuclease"/>
    <property type="match status" value="1"/>
</dbReference>
<sequence>MAPTILNPGDIAIIGYITNGIPDVFSFVNLVPISADTVIYFTDNGWTGTGFRGSSATDGDGNENLIKFTANSDIAAGTVISSINISADFTWTKTGQIGTTTAGSYNDLSFSQSGEQIAAFQSTNTSNPMNLGITAIYQIDNTGTFEDATSSTSGSVITGLSQDSNTAVLFNSSATYAAFNLNTLSSGTKEEWIAAINNSANWTFNNSETVLPTDSISVSSGVINPVATDLFISEYVEGSSFNKAIEIFNGTGAAIDLAAGGYTLELYSNGSSTASNTLTLNGLIANGDVFVLAHPSANAAILAVSDITNGAVINFNGDDAVVLRKNGALVDVIGQVGFDPGSEWGSGLTSTADNTIRRKSTVIAGDIISNDAFDPAIEWDGFAQNTFDGLGSHSIEGGGQSTPTLTLTVTPNNFSESAGVNAAIATVTRTGDTNNALTVTLNSNDTTEATVPTTVIIAAGQHNATFAVNAIDDALVDGSQNVTITATATGFINVTADVTVTDDEFAITKIHNIQGNGATFNAAFGGNQIIEGIVVSAFLGASQLNGFYVQEEDADADGDSTTSEAIFVYDPTGLFSGNVGDKVRITGTVGEFTSTSSGISSSLTQLSSLTNVVNLGADNLPAITNIQFPVTSVADLERYEGMLVNVSAGNGDLTVTEHFQLSRFGQVVLSATGASNQAGTDGRLEQYTQFNAPSVSGYAAYLEEIANRRIILDDGRSIQNPDPILFGRGGNPLSATNTLRGGDTVSSITGVLDQRFEGYRIQTSTGVNFTPANSRPETAPDVGGTLKVASFNVLNFFNGNGTGGGFPTSRGADTSTEFIRQRDKIIQAIINSGTDVLGLMEIENDGYGSTSAIQDLVNGLNDIAGAGTYAFINPGISQLGTDEIAVGMIYKPGQVTPIGSAVTVANGFGQGAFDNNNRKPLAQTFQQNSTGEQFTAVVNHFKSKGSSAGGLGDADAGDGQGLSNGTRTRASEDLAAWLATNPTGTSDSDYLILGDLNAYAQEDPITTLANAGYTNLLADTSYSYVFDGQWGSLDHALANGSLAAQVTGAEKWHINADEPNVLDYNAEFKSVGQQTSLYNPDQFRASDHDPVIVGLNLYTAQNPTNINLSESSVSENVPVGTLVGTFTTIDPNLNDSHIYSLVTGNGSTDNGAFTISNNQLLLNVSPDFESQSSYSIRVRTTDQSNLSYEQELTVSINDVDDTPSGLTIIGSNRFDILIGRNDDDRISGLNGNDIILGLNGSDRINGGQGKDILTGGHGADFFIYQDFSDSTLGKTDLILDFNPEEGDRFLLNNLPTAVFNAGILSKRNYSTLGAAINAAYTDVDPNTVGNQALGVNQAVFLGWNQLTYLSVNDGLTGFNANSDLVIQLLGKLDTVTTETLTSNNYFTV</sequence>
<dbReference type="PANTHER" id="PTHR42834">
    <property type="entry name" value="ENDONUCLEASE/EXONUCLEASE/PHOSPHATASE FAMILY PROTEIN (AFU_ORTHOLOGUE AFUA_3G09210)"/>
    <property type="match status" value="1"/>
</dbReference>
<dbReference type="Gene3D" id="2.60.40.60">
    <property type="entry name" value="Cadherins"/>
    <property type="match status" value="1"/>
</dbReference>
<dbReference type="CDD" id="cd04486">
    <property type="entry name" value="YhcR_OBF_like"/>
    <property type="match status" value="1"/>
</dbReference>
<dbReference type="PROSITE" id="PS50268">
    <property type="entry name" value="CADHERIN_2"/>
    <property type="match status" value="1"/>
</dbReference>
<dbReference type="SMART" id="SM00112">
    <property type="entry name" value="CA"/>
    <property type="match status" value="1"/>
</dbReference>
<feature type="domain" description="Cadherin" evidence="2">
    <location>
        <begin position="1105"/>
        <end position="1205"/>
    </location>
</feature>
<dbReference type="PROSITE" id="PS00330">
    <property type="entry name" value="HEMOLYSIN_CALCIUM"/>
    <property type="match status" value="2"/>
</dbReference>
<feature type="domain" description="LTD" evidence="3">
    <location>
        <begin position="219"/>
        <end position="337"/>
    </location>
</feature>
<proteinExistence type="predicted"/>
<gene>
    <name evidence="4" type="ordered locus">Anacy_2877</name>
</gene>
<evidence type="ECO:0000313" key="4">
    <source>
        <dbReference type="EMBL" id="AFZ58301.1"/>
    </source>
</evidence>
<evidence type="ECO:0000256" key="1">
    <source>
        <dbReference type="SAM" id="MobiDB-lite"/>
    </source>
</evidence>
<dbReference type="eggNOG" id="COG2374">
    <property type="taxonomic scope" value="Bacteria"/>
</dbReference>
<dbReference type="Gene3D" id="2.150.10.10">
    <property type="entry name" value="Serralysin-like metalloprotease, C-terminal"/>
    <property type="match status" value="1"/>
</dbReference>
<dbReference type="SUPFAM" id="SSF141072">
    <property type="entry name" value="CalX-like"/>
    <property type="match status" value="1"/>
</dbReference>
<organism evidence="4 5">
    <name type="scientific">Anabaena cylindrica (strain ATCC 27899 / PCC 7122)</name>
    <dbReference type="NCBI Taxonomy" id="272123"/>
    <lineage>
        <taxon>Bacteria</taxon>
        <taxon>Bacillati</taxon>
        <taxon>Cyanobacteriota</taxon>
        <taxon>Cyanophyceae</taxon>
        <taxon>Nostocales</taxon>
        <taxon>Nostocaceae</taxon>
        <taxon>Anabaena</taxon>
    </lineage>
</organism>
<dbReference type="InterPro" id="IPR011049">
    <property type="entry name" value="Serralysin-like_metalloprot_C"/>
</dbReference>
<evidence type="ECO:0000313" key="5">
    <source>
        <dbReference type="Proteomes" id="UP000010474"/>
    </source>
</evidence>
<dbReference type="Pfam" id="PF00932">
    <property type="entry name" value="LTD"/>
    <property type="match status" value="1"/>
</dbReference>
<dbReference type="InterPro" id="IPR018511">
    <property type="entry name" value="Hemolysin-typ_Ca-bd_CS"/>
</dbReference>
<dbReference type="OrthoDB" id="9768561at2"/>
<keyword evidence="5" id="KW-1185">Reference proteome</keyword>
<dbReference type="KEGG" id="acy:Anacy_2877"/>
<dbReference type="CDD" id="cd11304">
    <property type="entry name" value="Cadherin_repeat"/>
    <property type="match status" value="1"/>
</dbReference>
<dbReference type="NCBIfam" id="NF041519">
    <property type="entry name" value="bluetail"/>
    <property type="match status" value="1"/>
</dbReference>
<dbReference type="CDD" id="cd10283">
    <property type="entry name" value="MnuA_DNase1-like"/>
    <property type="match status" value="1"/>
</dbReference>
<accession>K9ZGJ6</accession>
<dbReference type="Gene3D" id="2.60.40.2030">
    <property type="match status" value="1"/>
</dbReference>
<dbReference type="HOGENOM" id="CLU_006338_0_1_3"/>
<evidence type="ECO:0000259" key="3">
    <source>
        <dbReference type="PROSITE" id="PS51841"/>
    </source>
</evidence>
<dbReference type="InterPro" id="IPR001322">
    <property type="entry name" value="Lamin_tail_dom"/>
</dbReference>
<dbReference type="InterPro" id="IPR038081">
    <property type="entry name" value="CalX-like_sf"/>
</dbReference>
<keyword evidence="4" id="KW-0255">Endonuclease</keyword>
<dbReference type="GO" id="GO:0007156">
    <property type="term" value="P:homophilic cell adhesion via plasma membrane adhesion molecules"/>
    <property type="evidence" value="ECO:0007669"/>
    <property type="project" value="InterPro"/>
</dbReference>
<dbReference type="InterPro" id="IPR001343">
    <property type="entry name" value="Hemolysn_Ca-bd"/>
</dbReference>
<dbReference type="SUPFAM" id="SSF56219">
    <property type="entry name" value="DNase I-like"/>
    <property type="match status" value="1"/>
</dbReference>
<dbReference type="RefSeq" id="WP_015214931.1">
    <property type="nucleotide sequence ID" value="NC_019771.1"/>
</dbReference>
<protein>
    <submittedName>
        <fullName evidence="4">Endonuclease/exonuclease/phosphatase</fullName>
    </submittedName>
</protein>
<dbReference type="GO" id="GO:0016020">
    <property type="term" value="C:membrane"/>
    <property type="evidence" value="ECO:0007669"/>
    <property type="project" value="InterPro"/>
</dbReference>
<dbReference type="InterPro" id="IPR048165">
    <property type="entry name" value="Bluetail_dom"/>
</dbReference>
<keyword evidence="4" id="KW-0378">Hydrolase</keyword>
<name>K9ZGJ6_ANACC</name>